<dbReference type="SMART" id="SM00028">
    <property type="entry name" value="TPR"/>
    <property type="match status" value="8"/>
</dbReference>
<dbReference type="PANTHER" id="PTHR45586">
    <property type="entry name" value="TPR REPEAT-CONTAINING PROTEIN PA4667"/>
    <property type="match status" value="1"/>
</dbReference>
<dbReference type="AlphaFoldDB" id="A0A381XMJ5"/>
<dbReference type="Pfam" id="PF13432">
    <property type="entry name" value="TPR_16"/>
    <property type="match status" value="5"/>
</dbReference>
<reference evidence="3" key="1">
    <citation type="submission" date="2018-05" db="EMBL/GenBank/DDBJ databases">
        <authorList>
            <person name="Lanie J.A."/>
            <person name="Ng W.-L."/>
            <person name="Kazmierczak K.M."/>
            <person name="Andrzejewski T.M."/>
            <person name="Davidsen T.M."/>
            <person name="Wayne K.J."/>
            <person name="Tettelin H."/>
            <person name="Glass J.I."/>
            <person name="Rusch D."/>
            <person name="Podicherti R."/>
            <person name="Tsui H.-C.T."/>
            <person name="Winkler M.E."/>
        </authorList>
    </citation>
    <scope>NUCLEOTIDE SEQUENCE</scope>
</reference>
<evidence type="ECO:0000256" key="2">
    <source>
        <dbReference type="ARBA" id="ARBA00022803"/>
    </source>
</evidence>
<dbReference type="InterPro" id="IPR051012">
    <property type="entry name" value="CellSynth/LPSAsmb/PSIAsmb"/>
</dbReference>
<dbReference type="PROSITE" id="PS50293">
    <property type="entry name" value="TPR_REGION"/>
    <property type="match status" value="1"/>
</dbReference>
<evidence type="ECO:0008006" key="4">
    <source>
        <dbReference type="Google" id="ProtNLM"/>
    </source>
</evidence>
<feature type="non-terminal residue" evidence="3">
    <location>
        <position position="1"/>
    </location>
</feature>
<evidence type="ECO:0000256" key="1">
    <source>
        <dbReference type="ARBA" id="ARBA00022737"/>
    </source>
</evidence>
<dbReference type="InterPro" id="IPR019734">
    <property type="entry name" value="TPR_rpt"/>
</dbReference>
<gene>
    <name evidence="3" type="ORF">METZ01_LOCUS118576</name>
</gene>
<dbReference type="PROSITE" id="PS50005">
    <property type="entry name" value="TPR"/>
    <property type="match status" value="1"/>
</dbReference>
<evidence type="ECO:0000313" key="3">
    <source>
        <dbReference type="EMBL" id="SVA65722.1"/>
    </source>
</evidence>
<dbReference type="PANTHER" id="PTHR45586:SF1">
    <property type="entry name" value="LIPOPOLYSACCHARIDE ASSEMBLY PROTEIN B"/>
    <property type="match status" value="1"/>
</dbReference>
<organism evidence="3">
    <name type="scientific">marine metagenome</name>
    <dbReference type="NCBI Taxonomy" id="408172"/>
    <lineage>
        <taxon>unclassified sequences</taxon>
        <taxon>metagenomes</taxon>
        <taxon>ecological metagenomes</taxon>
    </lineage>
</organism>
<proteinExistence type="predicted"/>
<protein>
    <recommendedName>
        <fullName evidence="4">Outer membrane lipoprotein BamD-like domain-containing protein</fullName>
    </recommendedName>
</protein>
<keyword evidence="1" id="KW-0677">Repeat</keyword>
<dbReference type="SUPFAM" id="SSF48452">
    <property type="entry name" value="TPR-like"/>
    <property type="match status" value="5"/>
</dbReference>
<name>A0A381XMJ5_9ZZZZ</name>
<dbReference type="InterPro" id="IPR011990">
    <property type="entry name" value="TPR-like_helical_dom_sf"/>
</dbReference>
<keyword evidence="2" id="KW-0802">TPR repeat</keyword>
<feature type="non-terminal residue" evidence="3">
    <location>
        <position position="962"/>
    </location>
</feature>
<dbReference type="Gene3D" id="1.25.40.10">
    <property type="entry name" value="Tetratricopeptide repeat domain"/>
    <property type="match status" value="7"/>
</dbReference>
<dbReference type="EMBL" id="UINC01015640">
    <property type="protein sequence ID" value="SVA65722.1"/>
    <property type="molecule type" value="Genomic_DNA"/>
</dbReference>
<sequence>VASGDPGGARDLLGHITAGAPDSDEARDALLLAGRLELFLGRASAAQERFKQLQGSFATSLHADSSRLAMAAHHRGRGQYDLAEAVYEEAAKKANSPTLEATALLGRADALRDAGRHEQALGVYRDLMSSKSARSTRDETRLGMAISLGWLRQVGPAVSELFQLVNTSDAAPAPAHAAALRELGALYRRQGDLARAISWFRRYLDEAHRHGGEFPESASEQDLARLQLAEVYGASGYHDEAIRLFGELSHDSALQAEGQYGLATAYEGSSERRLAVREYVNFLERFPGHRRSTQVRNRVEYLREFMVRDAEGLAKAVQQALIDELSGGSRRQVRYNLAEALRHHQDFPNAVRAWEAYVAAYPEDPGTREAQFYLADCLYRLARQRQLEGEPTAADSLKALARQEDRILGASTPVTRWSRLAQLRQVERAAAEAASDLARYRIEEQGYATIVAEGAADEVSADARTRALLLLGDARRAASATHDSLRSAATEAYALLLKESAGHPLAERARFGRAVNALEGGNAEGAIDSLTTLLQDVPGSQLQPQILAVLADALRRAGRVREAASRLSELLLAFPTYEGQRLAQEQLADTYLELGDHQRAAELYTQLGDSDPSGDTDGSLRRRLARAHDRAGQFELSLSVYDRLLVEGITAGDSVHVARGTALSRLGRTEEAIEAYRRVRSTGPLTSSAALLAADLLFATGDYTAAARAYGPLAEETSAPPALVGRWVLSLFEQGQAEQTKKARDRFRKRFGKDQQPWAFLFELYEGRRRLAAREYDKAFELFAKLEDEATAVVADESILGSAVAVDLARTVADPVGAAAYYAATTRWQQMRAEPSEEGAQVALKLQGDFLSAHGAGSFAPTVRLRLGDFNFALGTYRQSAGAYRDVLDGPQSSQSQRQEAIWKLLQCYQKLSEHDESLRLSRRLLSQFPDHPKRNSAEIEVGVIYEETGRYSEAIETLNQV</sequence>
<accession>A0A381XMJ5</accession>